<dbReference type="Proteomes" id="UP000199444">
    <property type="component" value="Unassembled WGS sequence"/>
</dbReference>
<sequence length="310" mass="36025">MITLYFFMFTALFFMIIFGAVLTKLFQKQIIINSRTEYYFDIDVAKIKREKKAKKNRDRGKNLVIMKKYTDKAKAVIDERTSKTRKKELEQRLREAGYPLKLSPIDFRFLQFLIGAFLFFAIFLLLGKTETSFFSVIVLAGVVALLGMYYPSFYISKITKKRRQEIQKKMPDFFDMVNLSIEAGMGLDASLLKVCQQTKGPLSEEFMQALDDMKLGKSRREAFADLRKRVPVHQFQSIITLLIQADMLGVGMAKVIRSLTERIREQRTQLAREQAMKAPVKMVFPMMLFIFPAMFIVLLGPLIIYMLDML</sequence>
<name>A0A1H0XYR3_9BACI</name>
<evidence type="ECO:0000256" key="6">
    <source>
        <dbReference type="SAM" id="Phobius"/>
    </source>
</evidence>
<evidence type="ECO:0000259" key="7">
    <source>
        <dbReference type="Pfam" id="PF00482"/>
    </source>
</evidence>
<keyword evidence="9" id="KW-1185">Reference proteome</keyword>
<keyword evidence="3 6" id="KW-0812">Transmembrane</keyword>
<comment type="subcellular location">
    <subcellularLocation>
        <location evidence="1">Cell membrane</location>
        <topology evidence="1">Multi-pass membrane protein</topology>
    </subcellularLocation>
</comment>
<feature type="transmembrane region" description="Helical" evidence="6">
    <location>
        <begin position="133"/>
        <end position="155"/>
    </location>
</feature>
<feature type="domain" description="Type II secretion system protein GspF" evidence="7">
    <location>
        <begin position="173"/>
        <end position="299"/>
    </location>
</feature>
<evidence type="ECO:0000256" key="5">
    <source>
        <dbReference type="ARBA" id="ARBA00023136"/>
    </source>
</evidence>
<proteinExistence type="predicted"/>
<evidence type="ECO:0000256" key="4">
    <source>
        <dbReference type="ARBA" id="ARBA00022989"/>
    </source>
</evidence>
<evidence type="ECO:0000313" key="9">
    <source>
        <dbReference type="Proteomes" id="UP000199444"/>
    </source>
</evidence>
<feature type="transmembrane region" description="Helical" evidence="6">
    <location>
        <begin position="6"/>
        <end position="26"/>
    </location>
</feature>
<dbReference type="AlphaFoldDB" id="A0A1H0XYR3"/>
<protein>
    <submittedName>
        <fullName evidence="8">Tight adherence protein C</fullName>
    </submittedName>
</protein>
<evidence type="ECO:0000313" key="8">
    <source>
        <dbReference type="EMBL" id="SDQ07941.1"/>
    </source>
</evidence>
<dbReference type="GO" id="GO:0005886">
    <property type="term" value="C:plasma membrane"/>
    <property type="evidence" value="ECO:0007669"/>
    <property type="project" value="UniProtKB-SubCell"/>
</dbReference>
<dbReference type="InterPro" id="IPR042094">
    <property type="entry name" value="T2SS_GspF_sf"/>
</dbReference>
<gene>
    <name evidence="8" type="ORF">SAMN05216231_0304</name>
</gene>
<keyword evidence="2" id="KW-1003">Cell membrane</keyword>
<accession>A0A1H0XYR3</accession>
<dbReference type="EMBL" id="FNKD01000001">
    <property type="protein sequence ID" value="SDQ07941.1"/>
    <property type="molecule type" value="Genomic_DNA"/>
</dbReference>
<dbReference type="Gene3D" id="1.20.81.30">
    <property type="entry name" value="Type II secretion system (T2SS), domain F"/>
    <property type="match status" value="1"/>
</dbReference>
<evidence type="ECO:0000256" key="3">
    <source>
        <dbReference type="ARBA" id="ARBA00022692"/>
    </source>
</evidence>
<evidence type="ECO:0000256" key="1">
    <source>
        <dbReference type="ARBA" id="ARBA00004651"/>
    </source>
</evidence>
<dbReference type="InterPro" id="IPR018076">
    <property type="entry name" value="T2SS_GspF_dom"/>
</dbReference>
<feature type="transmembrane region" description="Helical" evidence="6">
    <location>
        <begin position="109"/>
        <end position="127"/>
    </location>
</feature>
<keyword evidence="4 6" id="KW-1133">Transmembrane helix</keyword>
<organism evidence="8 9">
    <name type="scientific">Virgibacillus salinus</name>
    <dbReference type="NCBI Taxonomy" id="553311"/>
    <lineage>
        <taxon>Bacteria</taxon>
        <taxon>Bacillati</taxon>
        <taxon>Bacillota</taxon>
        <taxon>Bacilli</taxon>
        <taxon>Bacillales</taxon>
        <taxon>Bacillaceae</taxon>
        <taxon>Virgibacillus</taxon>
    </lineage>
</organism>
<keyword evidence="5 6" id="KW-0472">Membrane</keyword>
<dbReference type="STRING" id="553311.SAMN05216231_0304"/>
<dbReference type="PANTHER" id="PTHR35007:SF2">
    <property type="entry name" value="PILUS ASSEMBLE PROTEIN"/>
    <property type="match status" value="1"/>
</dbReference>
<dbReference type="RefSeq" id="WP_092491194.1">
    <property type="nucleotide sequence ID" value="NZ_FNKD01000001.1"/>
</dbReference>
<evidence type="ECO:0000256" key="2">
    <source>
        <dbReference type="ARBA" id="ARBA00022475"/>
    </source>
</evidence>
<dbReference type="Pfam" id="PF00482">
    <property type="entry name" value="T2SSF"/>
    <property type="match status" value="1"/>
</dbReference>
<dbReference type="PANTHER" id="PTHR35007">
    <property type="entry name" value="INTEGRAL MEMBRANE PROTEIN-RELATED"/>
    <property type="match status" value="1"/>
</dbReference>
<reference evidence="8 9" key="1">
    <citation type="submission" date="2016-10" db="EMBL/GenBank/DDBJ databases">
        <authorList>
            <person name="de Groot N.N."/>
        </authorList>
    </citation>
    <scope>NUCLEOTIDE SEQUENCE [LARGE SCALE GENOMIC DNA]</scope>
    <source>
        <strain evidence="8 9">CGMCC 1.10449</strain>
    </source>
</reference>
<feature type="transmembrane region" description="Helical" evidence="6">
    <location>
        <begin position="282"/>
        <end position="307"/>
    </location>
</feature>